<accession>Q5AXV8</accession>
<accession>C8V2P9</accession>
<dbReference type="OMA" id="QCWDITE"/>
<feature type="signal peptide" evidence="1">
    <location>
        <begin position="1"/>
        <end position="20"/>
    </location>
</feature>
<dbReference type="HOGENOM" id="CLU_1481627_0_0_1"/>
<protein>
    <submittedName>
        <fullName evidence="2">Uncharacterized protein</fullName>
    </submittedName>
</protein>
<dbReference type="RefSeq" id="XP_664476.1">
    <property type="nucleotide sequence ID" value="XM_659384.1"/>
</dbReference>
<evidence type="ECO:0000313" key="3">
    <source>
        <dbReference type="Proteomes" id="UP000000560"/>
    </source>
</evidence>
<dbReference type="OrthoDB" id="4216327at2759"/>
<organism evidence="2 3">
    <name type="scientific">Emericella nidulans (strain FGSC A4 / ATCC 38163 / CBS 112.46 / NRRL 194 / M139)</name>
    <name type="common">Aspergillus nidulans</name>
    <dbReference type="NCBI Taxonomy" id="227321"/>
    <lineage>
        <taxon>Eukaryota</taxon>
        <taxon>Fungi</taxon>
        <taxon>Dikarya</taxon>
        <taxon>Ascomycota</taxon>
        <taxon>Pezizomycotina</taxon>
        <taxon>Eurotiomycetes</taxon>
        <taxon>Eurotiomycetidae</taxon>
        <taxon>Eurotiales</taxon>
        <taxon>Aspergillaceae</taxon>
        <taxon>Aspergillus</taxon>
        <taxon>Aspergillus subgen. Nidulantes</taxon>
    </lineage>
</organism>
<dbReference type="KEGG" id="ani:ANIA_06872"/>
<reference evidence="3" key="2">
    <citation type="journal article" date="2009" name="Fungal Genet. Biol.">
        <title>The 2008 update of the Aspergillus nidulans genome annotation: a community effort.</title>
        <authorList>
            <person name="Wortman J.R."/>
            <person name="Gilsenan J.M."/>
            <person name="Joardar V."/>
            <person name="Deegan J."/>
            <person name="Clutterbuck J."/>
            <person name="Andersen M.R."/>
            <person name="Archer D."/>
            <person name="Bencina M."/>
            <person name="Braus G."/>
            <person name="Coutinho P."/>
            <person name="von Dohren H."/>
            <person name="Doonan J."/>
            <person name="Driessen A.J."/>
            <person name="Durek P."/>
            <person name="Espeso E."/>
            <person name="Fekete E."/>
            <person name="Flipphi M."/>
            <person name="Estrada C.G."/>
            <person name="Geysens S."/>
            <person name="Goldman G."/>
            <person name="de Groot P.W."/>
            <person name="Hansen K."/>
            <person name="Harris S.D."/>
            <person name="Heinekamp T."/>
            <person name="Helmstaedt K."/>
            <person name="Henrissat B."/>
            <person name="Hofmann G."/>
            <person name="Homan T."/>
            <person name="Horio T."/>
            <person name="Horiuchi H."/>
            <person name="James S."/>
            <person name="Jones M."/>
            <person name="Karaffa L."/>
            <person name="Karanyi Z."/>
            <person name="Kato M."/>
            <person name="Keller N."/>
            <person name="Kelly D.E."/>
            <person name="Kiel J.A."/>
            <person name="Kim J.M."/>
            <person name="van der Klei I.J."/>
            <person name="Klis F.M."/>
            <person name="Kovalchuk A."/>
            <person name="Krasevec N."/>
            <person name="Kubicek C.P."/>
            <person name="Liu B."/>
            <person name="Maccabe A."/>
            <person name="Meyer V."/>
            <person name="Mirabito P."/>
            <person name="Miskei M."/>
            <person name="Mos M."/>
            <person name="Mullins J."/>
            <person name="Nelson D.R."/>
            <person name="Nielsen J."/>
            <person name="Oakley B.R."/>
            <person name="Osmani S.A."/>
            <person name="Pakula T."/>
            <person name="Paszewski A."/>
            <person name="Paulsen I."/>
            <person name="Pilsyk S."/>
            <person name="Pocsi I."/>
            <person name="Punt P.J."/>
            <person name="Ram A.F."/>
            <person name="Ren Q."/>
            <person name="Robellet X."/>
            <person name="Robson G."/>
            <person name="Seiboth B."/>
            <person name="van Solingen P."/>
            <person name="Specht T."/>
            <person name="Sun J."/>
            <person name="Taheri-Talesh N."/>
            <person name="Takeshita N."/>
            <person name="Ussery D."/>
            <person name="vanKuyk P.A."/>
            <person name="Visser H."/>
            <person name="van de Vondervoort P.J."/>
            <person name="de Vries R.P."/>
            <person name="Walton J."/>
            <person name="Xiang X."/>
            <person name="Xiong Y."/>
            <person name="Zeng A.P."/>
            <person name="Brandt B.W."/>
            <person name="Cornell M.J."/>
            <person name="van den Hondel C.A."/>
            <person name="Visser J."/>
            <person name="Oliver S.G."/>
            <person name="Turner G."/>
        </authorList>
    </citation>
    <scope>GENOME REANNOTATION</scope>
    <source>
        <strain evidence="3">FGSC A4 / ATCC 38163 / CBS 112.46 / NRRL 194 / M139</strain>
    </source>
</reference>
<dbReference type="VEuPathDB" id="FungiDB:AN6872"/>
<reference evidence="3" key="1">
    <citation type="journal article" date="2005" name="Nature">
        <title>Sequencing of Aspergillus nidulans and comparative analysis with A. fumigatus and A. oryzae.</title>
        <authorList>
            <person name="Galagan J.E."/>
            <person name="Calvo S.E."/>
            <person name="Cuomo C."/>
            <person name="Ma L.J."/>
            <person name="Wortman J.R."/>
            <person name="Batzoglou S."/>
            <person name="Lee S.I."/>
            <person name="Basturkmen M."/>
            <person name="Spevak C.C."/>
            <person name="Clutterbuck J."/>
            <person name="Kapitonov V."/>
            <person name="Jurka J."/>
            <person name="Scazzocchio C."/>
            <person name="Farman M."/>
            <person name="Butler J."/>
            <person name="Purcell S."/>
            <person name="Harris S."/>
            <person name="Braus G.H."/>
            <person name="Draht O."/>
            <person name="Busch S."/>
            <person name="D'Enfert C."/>
            <person name="Bouchier C."/>
            <person name="Goldman G.H."/>
            <person name="Bell-Pedersen D."/>
            <person name="Griffiths-Jones S."/>
            <person name="Doonan J.H."/>
            <person name="Yu J."/>
            <person name="Vienken K."/>
            <person name="Pain A."/>
            <person name="Freitag M."/>
            <person name="Selker E.U."/>
            <person name="Archer D.B."/>
            <person name="Penalva M.A."/>
            <person name="Oakley B.R."/>
            <person name="Momany M."/>
            <person name="Tanaka T."/>
            <person name="Kumagai T."/>
            <person name="Asai K."/>
            <person name="Machida M."/>
            <person name="Nierman W.C."/>
            <person name="Denning D.W."/>
            <person name="Caddick M."/>
            <person name="Hynes M."/>
            <person name="Paoletti M."/>
            <person name="Fischer R."/>
            <person name="Miller B."/>
            <person name="Dyer P."/>
            <person name="Sachs M.S."/>
            <person name="Osmani S.A."/>
            <person name="Birren B.W."/>
        </authorList>
    </citation>
    <scope>NUCLEOTIDE SEQUENCE [LARGE SCALE GENOMIC DNA]</scope>
    <source>
        <strain evidence="3">FGSC A4 / ATCC 38163 / CBS 112.46 / NRRL 194 / M139</strain>
    </source>
</reference>
<dbReference type="Proteomes" id="UP000000560">
    <property type="component" value="Chromosome I"/>
</dbReference>
<dbReference type="AlphaFoldDB" id="Q5AXV8"/>
<evidence type="ECO:0000256" key="1">
    <source>
        <dbReference type="SAM" id="SignalP"/>
    </source>
</evidence>
<proteinExistence type="predicted"/>
<dbReference type="EMBL" id="BN001301">
    <property type="protein sequence ID" value="CBF71634.1"/>
    <property type="molecule type" value="Genomic_DNA"/>
</dbReference>
<feature type="chain" id="PRO_5010273967" evidence="1">
    <location>
        <begin position="21"/>
        <end position="201"/>
    </location>
</feature>
<keyword evidence="1" id="KW-0732">Signal</keyword>
<dbReference type="GeneID" id="2870570"/>
<name>Q5AXV8_EMENI</name>
<sequence>MKLNLNSLLALTPLLGLSQAADCIVPNQQVFSQAAVEMMWSIRAWLCPNAWNQWIFAYPDSAWCDAGGGIVSAFYGSWEILGMQSEQQCWLANEGRISLRKSSTNACGTALRSTSYNGGTWSYGDIWAGGWFWADNSRSCVHPVKRDALPVASVPVGDINAEMNGTTLADGMSQVGSRLWLDFSPTRWLLLRRRSFSSRKE</sequence>
<dbReference type="InParanoid" id="Q5AXV8"/>
<gene>
    <name evidence="2" type="ORF">ANIA_06872</name>
</gene>
<keyword evidence="3" id="KW-1185">Reference proteome</keyword>
<evidence type="ECO:0000313" key="2">
    <source>
        <dbReference type="EMBL" id="CBF71634.1"/>
    </source>
</evidence>